<reference evidence="1" key="1">
    <citation type="submission" date="2017-12" db="EMBL/GenBank/DDBJ databases">
        <title>Sequencing the genomes of 1000 Actinobacteria strains.</title>
        <authorList>
            <person name="Klenk H.-P."/>
        </authorList>
    </citation>
    <scope>NUCLEOTIDE SEQUENCE [LARGE SCALE GENOMIC DNA]</scope>
    <source>
        <strain evidence="1">DSM 44228</strain>
    </source>
</reference>
<proteinExistence type="predicted"/>
<evidence type="ECO:0000313" key="2">
    <source>
        <dbReference type="Proteomes" id="UP000233786"/>
    </source>
</evidence>
<dbReference type="Proteomes" id="UP000233786">
    <property type="component" value="Unassembled WGS sequence"/>
</dbReference>
<dbReference type="EMBL" id="PJNB01000001">
    <property type="protein sequence ID" value="PKW14729.1"/>
    <property type="molecule type" value="Genomic_DNA"/>
</dbReference>
<accession>A0A2N3XVQ5</accession>
<evidence type="ECO:0000313" key="1">
    <source>
        <dbReference type="EMBL" id="PKW14729.1"/>
    </source>
</evidence>
<sequence length="99" mass="10814">MRRTAVTVRVQLRPSINNRALEAERADFNGEAGIVEPARQWHVSCRDVAGRRRDISVLFNQGNVVVVAPPGETAVLSPLEVGRLRAALRDAIVEAAAME</sequence>
<comment type="caution">
    <text evidence="1">The sequence shown here is derived from an EMBL/GenBank/DDBJ whole genome shotgun (WGS) entry which is preliminary data.</text>
</comment>
<dbReference type="AlphaFoldDB" id="A0A2N3XVQ5"/>
<keyword evidence="2" id="KW-1185">Reference proteome</keyword>
<organism evidence="1 2">
    <name type="scientific">Saccharopolyspora spinosa</name>
    <dbReference type="NCBI Taxonomy" id="60894"/>
    <lineage>
        <taxon>Bacteria</taxon>
        <taxon>Bacillati</taxon>
        <taxon>Actinomycetota</taxon>
        <taxon>Actinomycetes</taxon>
        <taxon>Pseudonocardiales</taxon>
        <taxon>Pseudonocardiaceae</taxon>
        <taxon>Saccharopolyspora</taxon>
    </lineage>
</organism>
<dbReference type="STRING" id="994479.GCA_000194155_03068"/>
<protein>
    <submittedName>
        <fullName evidence="1">Uncharacterized protein</fullName>
    </submittedName>
</protein>
<name>A0A2N3XVQ5_SACSN</name>
<gene>
    <name evidence="1" type="ORF">A8926_2373</name>
</gene>